<comment type="subcellular location">
    <subcellularLocation>
        <location evidence="2">Chromosome</location>
        <location evidence="2">Centromere</location>
    </subcellularLocation>
    <subcellularLocation>
        <location evidence="1">Nucleus</location>
    </subcellularLocation>
</comment>
<keyword evidence="7" id="KW-0137">Centromere</keyword>
<evidence type="ECO:0000256" key="4">
    <source>
        <dbReference type="ARBA" id="ARBA00022454"/>
    </source>
</evidence>
<evidence type="ECO:0000256" key="7">
    <source>
        <dbReference type="ARBA" id="ARBA00023328"/>
    </source>
</evidence>
<evidence type="ECO:0000256" key="9">
    <source>
        <dbReference type="SAM" id="MobiDB-lite"/>
    </source>
</evidence>
<keyword evidence="5 8" id="KW-0175">Coiled coil</keyword>
<keyword evidence="4" id="KW-0158">Chromosome</keyword>
<keyword evidence="11" id="KW-1185">Reference proteome</keyword>
<protein>
    <submittedName>
        <fullName evidence="10">Uncharacterized protein</fullName>
    </submittedName>
</protein>
<dbReference type="AlphaFoldDB" id="A0A8T9CMR9"/>
<keyword evidence="6" id="KW-0539">Nucleus</keyword>
<evidence type="ECO:0000256" key="6">
    <source>
        <dbReference type="ARBA" id="ARBA00023242"/>
    </source>
</evidence>
<dbReference type="Proteomes" id="UP000469558">
    <property type="component" value="Unassembled WGS sequence"/>
</dbReference>
<proteinExistence type="inferred from homology"/>
<evidence type="ECO:0000256" key="1">
    <source>
        <dbReference type="ARBA" id="ARBA00004123"/>
    </source>
</evidence>
<dbReference type="GO" id="GO:0051382">
    <property type="term" value="P:kinetochore assembly"/>
    <property type="evidence" value="ECO:0007669"/>
    <property type="project" value="InterPro"/>
</dbReference>
<feature type="compositionally biased region" description="Basic and acidic residues" evidence="9">
    <location>
        <begin position="231"/>
        <end position="253"/>
    </location>
</feature>
<dbReference type="GO" id="GO:0000775">
    <property type="term" value="C:chromosome, centromeric region"/>
    <property type="evidence" value="ECO:0007669"/>
    <property type="project" value="UniProtKB-SubCell"/>
</dbReference>
<name>A0A8T9CMR9_9HELO</name>
<evidence type="ECO:0000256" key="8">
    <source>
        <dbReference type="SAM" id="Coils"/>
    </source>
</evidence>
<dbReference type="PANTHER" id="PTHR14401">
    <property type="entry name" value="CENTROMERE PROTEIN K"/>
    <property type="match status" value="1"/>
</dbReference>
<evidence type="ECO:0000313" key="10">
    <source>
        <dbReference type="EMBL" id="TVY85480.1"/>
    </source>
</evidence>
<dbReference type="EMBL" id="QGMK01000006">
    <property type="protein sequence ID" value="TVY85480.1"/>
    <property type="molecule type" value="Genomic_DNA"/>
</dbReference>
<dbReference type="GO" id="GO:0005634">
    <property type="term" value="C:nucleus"/>
    <property type="evidence" value="ECO:0007669"/>
    <property type="project" value="UniProtKB-SubCell"/>
</dbReference>
<accession>A0A8T9CMR9</accession>
<comment type="caution">
    <text evidence="10">The sequence shown here is derived from an EMBL/GenBank/DDBJ whole genome shotgun (WGS) entry which is preliminary data.</text>
</comment>
<reference evidence="10 11" key="1">
    <citation type="submission" date="2018-05" db="EMBL/GenBank/DDBJ databases">
        <title>Genome sequencing and assembly of the regulated plant pathogen Lachnellula willkommii and related sister species for the development of diagnostic species identification markers.</title>
        <authorList>
            <person name="Giroux E."/>
            <person name="Bilodeau G."/>
        </authorList>
    </citation>
    <scope>NUCLEOTIDE SEQUENCE [LARGE SCALE GENOMIC DNA]</scope>
    <source>
        <strain evidence="10 11">CBS 268.59</strain>
    </source>
</reference>
<feature type="region of interest" description="Disordered" evidence="9">
    <location>
        <begin position="222"/>
        <end position="259"/>
    </location>
</feature>
<dbReference type="GO" id="GO:0000070">
    <property type="term" value="P:mitotic sister chromatid segregation"/>
    <property type="evidence" value="ECO:0007669"/>
    <property type="project" value="TreeGrafter"/>
</dbReference>
<dbReference type="OrthoDB" id="9445768at2759"/>
<dbReference type="InterPro" id="IPR020993">
    <property type="entry name" value="Centromere_CenpK"/>
</dbReference>
<evidence type="ECO:0000256" key="2">
    <source>
        <dbReference type="ARBA" id="ARBA00004584"/>
    </source>
</evidence>
<gene>
    <name evidence="10" type="ORF">LSUE1_G000173</name>
</gene>
<organism evidence="10 11">
    <name type="scientific">Lachnellula suecica</name>
    <dbReference type="NCBI Taxonomy" id="602035"/>
    <lineage>
        <taxon>Eukaryota</taxon>
        <taxon>Fungi</taxon>
        <taxon>Dikarya</taxon>
        <taxon>Ascomycota</taxon>
        <taxon>Pezizomycotina</taxon>
        <taxon>Leotiomycetes</taxon>
        <taxon>Helotiales</taxon>
        <taxon>Lachnaceae</taxon>
        <taxon>Lachnellula</taxon>
    </lineage>
</organism>
<evidence type="ECO:0000313" key="11">
    <source>
        <dbReference type="Proteomes" id="UP000469558"/>
    </source>
</evidence>
<dbReference type="PANTHER" id="PTHR14401:SF6">
    <property type="entry name" value="CENTROMERE PROTEIN K"/>
    <property type="match status" value="1"/>
</dbReference>
<evidence type="ECO:0000256" key="5">
    <source>
        <dbReference type="ARBA" id="ARBA00023054"/>
    </source>
</evidence>
<sequence>MESPQRSRAASSYTARLDRTLKTLQDRVKEQEAALEKFRASTASVDPEPSADPKSHLLQLQALKAAYETLTPQEPWLPSADSPLPALLALRITDQCIRETQECTTQTDVVLKETQKRLEKEQADMADANLIQASLESRISSLQGEIDERTQKSPGQTAKEMMRELKKKKVHYDSETGKLMRAFNKFMDEHLAPMLAAEELGGPIVGEILDVDEFMLEAGFSTQGKTKKAKANPDEDKRQRRIDEIWGPKPDEKGQEEEPWNERRAAAAEMRELTELLLNSLVEAKDTGPGAYVEIRRESAAARFLVRSKVAQFHPRDARKLRLVDFGGDFHD</sequence>
<comment type="similarity">
    <text evidence="3">Belongs to the CENP-K/MCM22 family.</text>
</comment>
<feature type="coiled-coil region" evidence="8">
    <location>
        <begin position="14"/>
        <end position="41"/>
    </location>
</feature>
<evidence type="ECO:0000256" key="3">
    <source>
        <dbReference type="ARBA" id="ARBA00005795"/>
    </source>
</evidence>